<dbReference type="Gene3D" id="3.20.20.70">
    <property type="entry name" value="Aldolase class I"/>
    <property type="match status" value="1"/>
</dbReference>
<reference evidence="15" key="1">
    <citation type="journal article" date="2019" name="Int. J. Syst. Evol. Microbiol.">
        <title>The Global Catalogue of Microorganisms (GCM) 10K type strain sequencing project: providing services to taxonomists for standard genome sequencing and annotation.</title>
        <authorList>
            <consortium name="The Broad Institute Genomics Platform"/>
            <consortium name="The Broad Institute Genome Sequencing Center for Infectious Disease"/>
            <person name="Wu L."/>
            <person name="Ma J."/>
        </authorList>
    </citation>
    <scope>NUCLEOTIDE SEQUENCE [LARGE SCALE GENOMIC DNA]</scope>
    <source>
        <strain evidence="15">JCM 9731</strain>
    </source>
</reference>
<dbReference type="EMBL" id="BAAADJ010000022">
    <property type="protein sequence ID" value="GAA0332246.1"/>
    <property type="molecule type" value="Genomic_DNA"/>
</dbReference>
<keyword evidence="6 12" id="KW-0028">Amino-acid biosynthesis</keyword>
<dbReference type="Pfam" id="PF00701">
    <property type="entry name" value="DHDPS"/>
    <property type="match status" value="1"/>
</dbReference>
<evidence type="ECO:0000256" key="7">
    <source>
        <dbReference type="ARBA" id="ARBA00022915"/>
    </source>
</evidence>
<keyword evidence="5 12" id="KW-0963">Cytoplasm</keyword>
<sequence>MALFGRVSTAMVTPFDSKGNIDFNKTTQLIEYLLANGTDSLVVGGTTGESPTLTSEEKIALFRHAVKVVNKRVPVIAGTGSNNTYATLELTKKAEAAGVDACMLVVPYYNKPNQAGLYQHFKTIAEGTSLPVMLYNVPGRTVTNMAPATVIKLAEIPNIVAVKEASGDLDVMTEIIAGTPDEFALYSGDDGLTIPSLSVGATGIISVASHIIGNEMQEMIQFFLSGNVGEAAKLHQKLLPIMNELFKAPSPVPVKTALQLKGLDVGSVRLPLIPLVEEERTALMNVINTL</sequence>
<evidence type="ECO:0000256" key="11">
    <source>
        <dbReference type="ARBA" id="ARBA00047836"/>
    </source>
</evidence>
<dbReference type="HAMAP" id="MF_00418">
    <property type="entry name" value="DapA"/>
    <property type="match status" value="1"/>
</dbReference>
<evidence type="ECO:0000256" key="10">
    <source>
        <dbReference type="ARBA" id="ARBA00023270"/>
    </source>
</evidence>
<dbReference type="EC" id="4.3.3.7" evidence="4 12"/>
<comment type="caution">
    <text evidence="14">The sequence shown here is derived from an EMBL/GenBank/DDBJ whole genome shotgun (WGS) entry which is preliminary data.</text>
</comment>
<keyword evidence="9 12" id="KW-0456">Lyase</keyword>
<keyword evidence="8 12" id="KW-0457">Lysine biosynthesis</keyword>
<protein>
    <recommendedName>
        <fullName evidence="4 12">4-hydroxy-tetrahydrodipicolinate synthase</fullName>
        <shortName evidence="12">HTPA synthase</shortName>
        <ecNumber evidence="4 12">4.3.3.7</ecNumber>
    </recommendedName>
</protein>
<dbReference type="SMART" id="SM01130">
    <property type="entry name" value="DHDPS"/>
    <property type="match status" value="1"/>
</dbReference>
<dbReference type="PANTHER" id="PTHR12128">
    <property type="entry name" value="DIHYDRODIPICOLINATE SYNTHASE"/>
    <property type="match status" value="1"/>
</dbReference>
<name>A0ABP3G3X1_9BACI</name>
<evidence type="ECO:0000256" key="2">
    <source>
        <dbReference type="ARBA" id="ARBA00005120"/>
    </source>
</evidence>
<evidence type="ECO:0000256" key="8">
    <source>
        <dbReference type="ARBA" id="ARBA00023154"/>
    </source>
</evidence>
<organism evidence="14 15">
    <name type="scientific">Bacillus carboniphilus</name>
    <dbReference type="NCBI Taxonomy" id="86663"/>
    <lineage>
        <taxon>Bacteria</taxon>
        <taxon>Bacillati</taxon>
        <taxon>Bacillota</taxon>
        <taxon>Bacilli</taxon>
        <taxon>Bacillales</taxon>
        <taxon>Bacillaceae</taxon>
        <taxon>Bacillus</taxon>
    </lineage>
</organism>
<keyword evidence="10 12" id="KW-0704">Schiff base</keyword>
<proteinExistence type="inferred from homology"/>
<dbReference type="InterPro" id="IPR020624">
    <property type="entry name" value="Schiff_base-form_aldolases_CS"/>
</dbReference>
<evidence type="ECO:0000256" key="3">
    <source>
        <dbReference type="ARBA" id="ARBA00007592"/>
    </source>
</evidence>
<dbReference type="NCBIfam" id="TIGR00674">
    <property type="entry name" value="dapA"/>
    <property type="match status" value="1"/>
</dbReference>
<dbReference type="InterPro" id="IPR002220">
    <property type="entry name" value="DapA-like"/>
</dbReference>
<comment type="pathway">
    <text evidence="2 12">Amino-acid biosynthesis; L-lysine biosynthesis via DAP pathway; (S)-tetrahydrodipicolinate from L-aspartate: step 3/4.</text>
</comment>
<evidence type="ECO:0000256" key="4">
    <source>
        <dbReference type="ARBA" id="ARBA00012086"/>
    </source>
</evidence>
<dbReference type="InterPro" id="IPR005263">
    <property type="entry name" value="DapA"/>
</dbReference>
<feature type="active site" description="Proton donor/acceptor" evidence="12">
    <location>
        <position position="135"/>
    </location>
</feature>
<comment type="catalytic activity">
    <reaction evidence="11 12">
        <text>L-aspartate 4-semialdehyde + pyruvate = (2S,4S)-4-hydroxy-2,3,4,5-tetrahydrodipicolinate + H2O + H(+)</text>
        <dbReference type="Rhea" id="RHEA:34171"/>
        <dbReference type="ChEBI" id="CHEBI:15361"/>
        <dbReference type="ChEBI" id="CHEBI:15377"/>
        <dbReference type="ChEBI" id="CHEBI:15378"/>
        <dbReference type="ChEBI" id="CHEBI:67139"/>
        <dbReference type="ChEBI" id="CHEBI:537519"/>
        <dbReference type="EC" id="4.3.3.7"/>
    </reaction>
</comment>
<comment type="similarity">
    <text evidence="3 12 13">Belongs to the DapA family.</text>
</comment>
<dbReference type="PANTHER" id="PTHR12128:SF66">
    <property type="entry name" value="4-HYDROXY-2-OXOGLUTARATE ALDOLASE, MITOCHONDRIAL"/>
    <property type="match status" value="1"/>
</dbReference>
<dbReference type="InterPro" id="IPR013785">
    <property type="entry name" value="Aldolase_TIM"/>
</dbReference>
<evidence type="ECO:0000256" key="12">
    <source>
        <dbReference type="HAMAP-Rule" id="MF_00418"/>
    </source>
</evidence>
<dbReference type="PIRSF" id="PIRSF001365">
    <property type="entry name" value="DHDPS"/>
    <property type="match status" value="1"/>
</dbReference>
<dbReference type="InterPro" id="IPR020625">
    <property type="entry name" value="Schiff_base-form_aldolases_AS"/>
</dbReference>
<dbReference type="RefSeq" id="WP_343799295.1">
    <property type="nucleotide sequence ID" value="NZ_BAAADJ010000022.1"/>
</dbReference>
<dbReference type="PROSITE" id="PS00666">
    <property type="entry name" value="DHDPS_2"/>
    <property type="match status" value="1"/>
</dbReference>
<dbReference type="SUPFAM" id="SSF51569">
    <property type="entry name" value="Aldolase"/>
    <property type="match status" value="1"/>
</dbReference>
<keyword evidence="15" id="KW-1185">Reference proteome</keyword>
<comment type="subcellular location">
    <subcellularLocation>
        <location evidence="12">Cytoplasm</location>
    </subcellularLocation>
</comment>
<evidence type="ECO:0000313" key="14">
    <source>
        <dbReference type="EMBL" id="GAA0332246.1"/>
    </source>
</evidence>
<feature type="active site" description="Schiff-base intermediate with substrate" evidence="12">
    <location>
        <position position="163"/>
    </location>
</feature>
<evidence type="ECO:0000256" key="9">
    <source>
        <dbReference type="ARBA" id="ARBA00023239"/>
    </source>
</evidence>
<feature type="binding site" evidence="12">
    <location>
        <position position="47"/>
    </location>
    <ligand>
        <name>pyruvate</name>
        <dbReference type="ChEBI" id="CHEBI:15361"/>
    </ligand>
</feature>
<evidence type="ECO:0000256" key="6">
    <source>
        <dbReference type="ARBA" id="ARBA00022605"/>
    </source>
</evidence>
<dbReference type="Proteomes" id="UP001500782">
    <property type="component" value="Unassembled WGS sequence"/>
</dbReference>
<feature type="binding site" evidence="12">
    <location>
        <position position="205"/>
    </location>
    <ligand>
        <name>pyruvate</name>
        <dbReference type="ChEBI" id="CHEBI:15361"/>
    </ligand>
</feature>
<dbReference type="CDD" id="cd00950">
    <property type="entry name" value="DHDPS"/>
    <property type="match status" value="1"/>
</dbReference>
<comment type="subunit">
    <text evidence="12">Homotetramer; dimer of dimers.</text>
</comment>
<feature type="site" description="Part of a proton relay during catalysis" evidence="12">
    <location>
        <position position="46"/>
    </location>
</feature>
<comment type="function">
    <text evidence="1 12">Catalyzes the condensation of (S)-aspartate-beta-semialdehyde [(S)-ASA] and pyruvate to 4-hydroxy-tetrahydrodipicolinate (HTPA).</text>
</comment>
<keyword evidence="7 12" id="KW-0220">Diaminopimelate biosynthesis</keyword>
<dbReference type="PROSITE" id="PS00665">
    <property type="entry name" value="DHDPS_1"/>
    <property type="match status" value="1"/>
</dbReference>
<accession>A0ABP3G3X1</accession>
<evidence type="ECO:0000256" key="13">
    <source>
        <dbReference type="PIRNR" id="PIRNR001365"/>
    </source>
</evidence>
<evidence type="ECO:0000256" key="1">
    <source>
        <dbReference type="ARBA" id="ARBA00003294"/>
    </source>
</evidence>
<feature type="site" description="Part of a proton relay during catalysis" evidence="12">
    <location>
        <position position="109"/>
    </location>
</feature>
<evidence type="ECO:0000313" key="15">
    <source>
        <dbReference type="Proteomes" id="UP001500782"/>
    </source>
</evidence>
<dbReference type="PRINTS" id="PR00146">
    <property type="entry name" value="DHPICSNTHASE"/>
</dbReference>
<gene>
    <name evidence="12 14" type="primary">dapA</name>
    <name evidence="14" type="ORF">GCM10008967_23620</name>
</gene>
<comment type="caution">
    <text evidence="12">Was originally thought to be a dihydrodipicolinate synthase (DHDPS), catalyzing the condensation of (S)-aspartate-beta-semialdehyde [(S)-ASA] and pyruvate to dihydrodipicolinate (DHDP). However, it was shown in E.coli that the product of the enzymatic reaction is not dihydrodipicolinate but in fact (4S)-4-hydroxy-2,3,4,5-tetrahydro-(2S)-dipicolinic acid (HTPA), and that the consecutive dehydration reaction leading to DHDP is not spontaneous but catalyzed by DapB.</text>
</comment>
<evidence type="ECO:0000256" key="5">
    <source>
        <dbReference type="ARBA" id="ARBA00022490"/>
    </source>
</evidence>